<dbReference type="InterPro" id="IPR052170">
    <property type="entry name" value="M29_Exopeptidase"/>
</dbReference>
<dbReference type="AlphaFoldDB" id="A0A1Y1S217"/>
<evidence type="ECO:0000256" key="9">
    <source>
        <dbReference type="ARBA" id="ARBA00023049"/>
    </source>
</evidence>
<dbReference type="RefSeq" id="WP_083047864.1">
    <property type="nucleotide sequence ID" value="NZ_MWQY01000002.1"/>
</dbReference>
<dbReference type="InterPro" id="IPR035097">
    <property type="entry name" value="M29_N-terminal"/>
</dbReference>
<keyword evidence="11" id="KW-1185">Reference proteome</keyword>
<dbReference type="GO" id="GO:0004177">
    <property type="term" value="F:aminopeptidase activity"/>
    <property type="evidence" value="ECO:0007669"/>
    <property type="project" value="UniProtKB-KW"/>
</dbReference>
<dbReference type="PANTHER" id="PTHR34448">
    <property type="entry name" value="AMINOPEPTIDASE"/>
    <property type="match status" value="1"/>
</dbReference>
<name>A0A1Y1S217_9SPIO</name>
<evidence type="ECO:0000256" key="2">
    <source>
        <dbReference type="ARBA" id="ARBA00001946"/>
    </source>
</evidence>
<dbReference type="Gene3D" id="3.40.1830.10">
    <property type="entry name" value="Thermophilic metalloprotease (M29)"/>
    <property type="match status" value="1"/>
</dbReference>
<evidence type="ECO:0000256" key="8">
    <source>
        <dbReference type="ARBA" id="ARBA00022801"/>
    </source>
</evidence>
<dbReference type="Pfam" id="PF02073">
    <property type="entry name" value="Peptidase_M29"/>
    <property type="match status" value="1"/>
</dbReference>
<evidence type="ECO:0000256" key="5">
    <source>
        <dbReference type="ARBA" id="ARBA00022438"/>
    </source>
</evidence>
<keyword evidence="9" id="KW-0482">Metalloprotease</keyword>
<dbReference type="PANTHER" id="PTHR34448:SF1">
    <property type="entry name" value="BLL6088 PROTEIN"/>
    <property type="match status" value="1"/>
</dbReference>
<evidence type="ECO:0000256" key="6">
    <source>
        <dbReference type="ARBA" id="ARBA00022670"/>
    </source>
</evidence>
<reference evidence="10 11" key="1">
    <citation type="submission" date="2017-03" db="EMBL/GenBank/DDBJ databases">
        <title>Draft Genome sequence of Marispirochaeta sp. strain JC444.</title>
        <authorList>
            <person name="Shivani Y."/>
            <person name="Subhash Y."/>
            <person name="Sasikala C."/>
            <person name="Ramana C."/>
        </authorList>
    </citation>
    <scope>NUCLEOTIDE SEQUENCE [LARGE SCALE GENOMIC DNA]</scope>
    <source>
        <strain evidence="10 11">JC444</strain>
    </source>
</reference>
<dbReference type="SUPFAM" id="SSF144052">
    <property type="entry name" value="Thermophilic metalloprotease-like"/>
    <property type="match status" value="1"/>
</dbReference>
<dbReference type="STRING" id="1963862.B4O97_02150"/>
<keyword evidence="5 10" id="KW-0031">Aminopeptidase</keyword>
<evidence type="ECO:0000256" key="7">
    <source>
        <dbReference type="ARBA" id="ARBA00022723"/>
    </source>
</evidence>
<keyword evidence="7" id="KW-0479">Metal-binding</keyword>
<dbReference type="GO" id="GO:0046872">
    <property type="term" value="F:metal ion binding"/>
    <property type="evidence" value="ECO:0007669"/>
    <property type="project" value="UniProtKB-KW"/>
</dbReference>
<sequence length="373" mass="41762">MIHPKQAELARLLVTHSVALKKGEKCLIQSHDVPEEMIEALINEIYEVGAYPVLDYRRARLQRALLKGASVESLTNLAEIEAFRMKKMDAFIGIRGYDNPRETGDLPESQSQLEMTHLMKPVHHEIRVPGTKWVVLRYPTPGMAAMAQTSTSSFEDFYFAVTTQVDYAAMAKAMEPAREFLEKTKKVHITGPGTDLRFSIESIPVVPCFGERNIPDGEIYTAPVRDTVEGTISYNAPSSFFGHTYQNIRFSFEKGRIIEAASDDTGKLNAILDTDEGSRYIGEFALGCNPRILEPMDETLFDEKIAGSFHFTPGNAYTEADNGNRSAIHWDLVCIQRPEYGGGEISMDGQLIRKDGIFVHPAFEALNPKHLTR</sequence>
<evidence type="ECO:0000256" key="4">
    <source>
        <dbReference type="ARBA" id="ARBA00008236"/>
    </source>
</evidence>
<dbReference type="Proteomes" id="UP000192343">
    <property type="component" value="Unassembled WGS sequence"/>
</dbReference>
<dbReference type="GO" id="GO:0006508">
    <property type="term" value="P:proteolysis"/>
    <property type="evidence" value="ECO:0007669"/>
    <property type="project" value="UniProtKB-KW"/>
</dbReference>
<dbReference type="InterPro" id="IPR000787">
    <property type="entry name" value="Peptidase_M29"/>
</dbReference>
<evidence type="ECO:0000313" key="10">
    <source>
        <dbReference type="EMBL" id="ORC37826.1"/>
    </source>
</evidence>
<comment type="caution">
    <text evidence="10">The sequence shown here is derived from an EMBL/GenBank/DDBJ whole genome shotgun (WGS) entry which is preliminary data.</text>
</comment>
<comment type="cofactor">
    <cofactor evidence="2">
        <name>Mg(2+)</name>
        <dbReference type="ChEBI" id="CHEBI:18420"/>
    </cofactor>
</comment>
<evidence type="ECO:0000256" key="1">
    <source>
        <dbReference type="ARBA" id="ARBA00001941"/>
    </source>
</evidence>
<comment type="cofactor">
    <cofactor evidence="3">
        <name>Zn(2+)</name>
        <dbReference type="ChEBI" id="CHEBI:29105"/>
    </cofactor>
</comment>
<comment type="similarity">
    <text evidence="4">Belongs to the peptidase M29 family.</text>
</comment>
<comment type="cofactor">
    <cofactor evidence="1">
        <name>Co(2+)</name>
        <dbReference type="ChEBI" id="CHEBI:48828"/>
    </cofactor>
</comment>
<protein>
    <submittedName>
        <fullName evidence="10">Aminopeptidase</fullName>
    </submittedName>
</protein>
<dbReference type="GO" id="GO:0008237">
    <property type="term" value="F:metallopeptidase activity"/>
    <property type="evidence" value="ECO:0007669"/>
    <property type="project" value="UniProtKB-KW"/>
</dbReference>
<proteinExistence type="inferred from homology"/>
<dbReference type="EMBL" id="MWQY01000002">
    <property type="protein sequence ID" value="ORC37826.1"/>
    <property type="molecule type" value="Genomic_DNA"/>
</dbReference>
<keyword evidence="8" id="KW-0378">Hydrolase</keyword>
<dbReference type="OrthoDB" id="9803993at2"/>
<keyword evidence="6" id="KW-0645">Protease</keyword>
<evidence type="ECO:0000313" key="11">
    <source>
        <dbReference type="Proteomes" id="UP000192343"/>
    </source>
</evidence>
<evidence type="ECO:0000256" key="3">
    <source>
        <dbReference type="ARBA" id="ARBA00001947"/>
    </source>
</evidence>
<accession>A0A1Y1S217</accession>
<organism evidence="10 11">
    <name type="scientific">Marispirochaeta aestuarii</name>
    <dbReference type="NCBI Taxonomy" id="1963862"/>
    <lineage>
        <taxon>Bacteria</taxon>
        <taxon>Pseudomonadati</taxon>
        <taxon>Spirochaetota</taxon>
        <taxon>Spirochaetia</taxon>
        <taxon>Spirochaetales</taxon>
        <taxon>Spirochaetaceae</taxon>
        <taxon>Marispirochaeta</taxon>
    </lineage>
</organism>
<gene>
    <name evidence="10" type="ORF">B4O97_02150</name>
</gene>